<feature type="domain" description="A-factor biosynthesis hotdog" evidence="1">
    <location>
        <begin position="3"/>
        <end position="130"/>
    </location>
</feature>
<name>A0A4Q1R2C6_9ACTN</name>
<evidence type="ECO:0000313" key="2">
    <source>
        <dbReference type="EMBL" id="RXS66238.1"/>
    </source>
</evidence>
<keyword evidence="3" id="KW-1185">Reference proteome</keyword>
<dbReference type="EMBL" id="SDIF01000039">
    <property type="protein sequence ID" value="RXS66238.1"/>
    <property type="molecule type" value="Genomic_DNA"/>
</dbReference>
<comment type="caution">
    <text evidence="2">The sequence shown here is derived from an EMBL/GenBank/DDBJ whole genome shotgun (WGS) entry which is preliminary data.</text>
</comment>
<proteinExistence type="predicted"/>
<gene>
    <name evidence="2" type="ORF">EST54_15870</name>
</gene>
<dbReference type="Pfam" id="PF03756">
    <property type="entry name" value="AfsA"/>
    <property type="match status" value="2"/>
</dbReference>
<sequence length="301" mass="32678">MTEVFLTDAVEVGDDAFLVAAQWPRDHSLYHPDRSGRTDPLLFAETIRQALVYLAHEYYDVPLGHRFVAYDLDFQITDASVLQVAGEPHSVVLQARCATVGHRPPRRHGLRMEAVLTVDGEVCGHGGLRFVAVDERTYCLLRARNSVPGDRAATASAGGGEASATSVSAEAVGRLRGKDCVLERVEPGGEWRMRIDTDHAILFDHPSDHLPLMVAMEGFRQLGHLLANDGLSGDSGRASAAPYILGSCAVTCHLFAELDLPVSLAVREDRRTAGTRRLRVDAVQCGRVIASSTMVWAESAP</sequence>
<feature type="domain" description="A-factor biosynthesis hotdog" evidence="1">
    <location>
        <begin position="171"/>
        <end position="296"/>
    </location>
</feature>
<evidence type="ECO:0000259" key="1">
    <source>
        <dbReference type="Pfam" id="PF03756"/>
    </source>
</evidence>
<dbReference type="InterPro" id="IPR047757">
    <property type="entry name" value="AfsA-like"/>
</dbReference>
<dbReference type="AlphaFoldDB" id="A0A4Q1R2C6"/>
<dbReference type="InterPro" id="IPR005509">
    <property type="entry name" value="AfsA_hotdog_dom"/>
</dbReference>
<organism evidence="2 3">
    <name type="scientific">Streptomyces sioyaensis</name>
    <dbReference type="NCBI Taxonomy" id="67364"/>
    <lineage>
        <taxon>Bacteria</taxon>
        <taxon>Bacillati</taxon>
        <taxon>Actinomycetota</taxon>
        <taxon>Actinomycetes</taxon>
        <taxon>Kitasatosporales</taxon>
        <taxon>Streptomycetaceae</taxon>
        <taxon>Streptomyces</taxon>
    </lineage>
</organism>
<dbReference type="NCBIfam" id="NF041195">
    <property type="entry name" value="ScbA_BarX_GamBu"/>
    <property type="match status" value="1"/>
</dbReference>
<evidence type="ECO:0000313" key="3">
    <source>
        <dbReference type="Proteomes" id="UP000289482"/>
    </source>
</evidence>
<dbReference type="Proteomes" id="UP000289482">
    <property type="component" value="Unassembled WGS sequence"/>
</dbReference>
<protein>
    <submittedName>
        <fullName evidence="2">Gamma-butyrolactone biosynthesis protein</fullName>
    </submittedName>
</protein>
<dbReference type="GO" id="GO:0016740">
    <property type="term" value="F:transferase activity"/>
    <property type="evidence" value="ECO:0007669"/>
    <property type="project" value="InterPro"/>
</dbReference>
<accession>A0A4Q1R2C6</accession>
<reference evidence="2 3" key="1">
    <citation type="submission" date="2019-01" db="EMBL/GenBank/DDBJ databases">
        <title>Draft genome sequences of the type strain Streptomyces sioyaensis DSM 40032 and its novel strain, TM32, a thermotolerant antibiotics-producing actinobacterium.</title>
        <authorList>
            <person name="Nakaew N."/>
            <person name="Lumyong S."/>
            <person name="Sloan W.T."/>
            <person name="Sungthong R."/>
        </authorList>
    </citation>
    <scope>NUCLEOTIDE SEQUENCE [LARGE SCALE GENOMIC DNA]</scope>
    <source>
        <strain evidence="2 3">DSM 40032</strain>
    </source>
</reference>